<feature type="transmembrane region" description="Helical" evidence="3">
    <location>
        <begin position="1293"/>
        <end position="1314"/>
    </location>
</feature>
<dbReference type="Gene3D" id="3.40.720.10">
    <property type="entry name" value="Alkaline Phosphatase, subunit A"/>
    <property type="match status" value="1"/>
</dbReference>
<reference evidence="4" key="1">
    <citation type="submission" date="2013-10" db="EMBL/GenBank/DDBJ databases">
        <title>Genomic analysis of the causative agents of coccidiosis in chickens.</title>
        <authorList>
            <person name="Reid A.J."/>
            <person name="Blake D."/>
            <person name="Billington K."/>
            <person name="Browne H."/>
            <person name="Dunn M."/>
            <person name="Hung S."/>
            <person name="Kawahara F."/>
            <person name="Miranda-Saavedra D."/>
            <person name="Mourier T."/>
            <person name="Nagra H."/>
            <person name="Otto T.D."/>
            <person name="Rawlings N."/>
            <person name="Sanchez A."/>
            <person name="Sanders M."/>
            <person name="Subramaniam C."/>
            <person name="Tay Y."/>
            <person name="Dear P."/>
            <person name="Doerig C."/>
            <person name="Gruber A."/>
            <person name="Parkinson J."/>
            <person name="Shirley M."/>
            <person name="Wan K.L."/>
            <person name="Berriman M."/>
            <person name="Tomley F."/>
            <person name="Pain A."/>
        </authorList>
    </citation>
    <scope>NUCLEOTIDE SEQUENCE [LARGE SCALE GENOMIC DNA]</scope>
    <source>
        <strain evidence="4">Weybridge</strain>
    </source>
</reference>
<sequence length="1547" mass="169382">MSSSRHGSTEEVVMLHSSGGVRNTCVLTQHPAAVANEHDSAEPLDDSAVHSSPIIRETGAGDIMCKGLFCRLIVVIGLCMMLCAVGTLLFISGFFLSRDDLPFISDGRVIPFPPLFPHLDPARLLLNKEEGVYYVENNSPRAMLGTSEHVNADGAPRPLYVEHFTHPPIPASSDTDPCQTTQCRSSWVSVTPYDRVVVFLIDAMRFDFLLWDPKASNACEDDSTKECTSAPPELRPFYRNRLPLAHDLLRRSDADLKRFLLSLIESKGSPRVEEGNRAVAVQNDPSPREAPVSPGVTDPHQRSGSSPSVYNWGGNRFTRLYVFEADPPTATTQRLTGLATGSMPSFFSVWINGISDQCVLTGHHEAVRETFSASAVDVDSLLLQLKAANKTSVAIGMCAQWVHAFPSLNIQDLHTVDDGVAAELPREFGKGDWSFLVGHVLGVDHVGHAAVLDSDLMHRKLTEMNGMIKDTLKLVLKNNSNTVTSRQTQTLFLVFGDHGMTEAGSHGGGSSEEVEAGLLSFSTLPAMLSPRAAQMLSPGTRLFAGRLPAYLQNHGAFCDSTGRRRVDFGSALDAASPTAALGYGSRRIRQVGLAPTLALLMGIPIPFNSMGRIIADVVPSIASFVPECFPEALMTPLNASKCGADDGKACSEGESEDHAVARRVRCSDLAYLTQLHHIAAWQQHRAVVTNAALTGNGAVLTDPQFAAAKAKWLKLYSELDKEIKSLPTTAHAPLNSGSLAPNSKAREFDATISLPIPGLDYADAELISNISRLSQTRAGGDASSREEAERIWTSEETTAGAASALPSLVPYLLASAEFSREAWQASVRQLCTFNIMLMLCGIFMALSSLTILGLAAWALRNSFRGDADSRPEAPAARSLPEGVTIARWLCVSTCIGAGTWAALWVFLEIFRHLLAEWASALHVFLWRQLPALCLTGALCSVVVPFVQTALPMFREKYAQRGLRRDSFEGDDAPLLAGKRIAWGFTKLLQQDLCLSHLWLRLFSGGRLHCYGSLLILCIVPFSDCFVEREYSIVKFLIVIYCISAGLTVFATPSSGGDKKHIVAACGGLALCVRVGSAFDPSARSVEEAAANLWPLQIDSTSASAFLMLCIYCVVGMDEVPLLPRIFGRWKDVIVFPFKIVDYAGCTFFGWVMPPEPCLFTAPRWLLGVLPPQLLDGTQVRLVPLLNVLLPWAVYLLTAGLWMRLVLILCRMKKRENNLSRQQLRCAKAESNAVEAELQTCVNADGRAQKFIRTEESALILWSKEFWGYFSYYFLITAICPLCMFAILLGRMQLWPLLLCCTKWRLLLLLGRVLVVPARIASGQKCRCCFCVVARAPPAYSVTDASAYCQRNHDADGDSCGSKHRMQYLLTDDSFCMLAALLALDTFFVTGHRTKLSALPIEAGFVGLFEFHPFWSFVMGFLHTYAAYIVYCPLIFMLAFLRPAHLVTDKVSPVHKAVQGLTASAVVQTSALMIGKIAFGILTGVTFKHFCSLLSLTLLRQHLFIWDLFAVKFLYDIIAACLTYVLIVFTLLIVGIGARRTLEVMAVT</sequence>
<dbReference type="PANTHER" id="PTHR23071">
    <property type="entry name" value="PHOSPHATIDYLINOSITOL GLYCAN"/>
    <property type="match status" value="1"/>
</dbReference>
<keyword evidence="3" id="KW-1133">Transmembrane helix</keyword>
<protein>
    <recommendedName>
        <fullName evidence="6">GPI ethanolamine phosphate transferase 3</fullName>
    </recommendedName>
</protein>
<dbReference type="VEuPathDB" id="ToxoDB:EMWEY_00009250"/>
<keyword evidence="3" id="KW-0472">Membrane</keyword>
<proteinExistence type="predicted"/>
<evidence type="ECO:0000313" key="5">
    <source>
        <dbReference type="Proteomes" id="UP000030763"/>
    </source>
</evidence>
<dbReference type="GO" id="GO:0005789">
    <property type="term" value="C:endoplasmic reticulum membrane"/>
    <property type="evidence" value="ECO:0007669"/>
    <property type="project" value="TreeGrafter"/>
</dbReference>
<evidence type="ECO:0008006" key="6">
    <source>
        <dbReference type="Google" id="ProtNLM"/>
    </source>
</evidence>
<feature type="region of interest" description="Disordered" evidence="2">
    <location>
        <begin position="272"/>
        <end position="310"/>
    </location>
</feature>
<feature type="transmembrane region" description="Helical" evidence="3">
    <location>
        <begin position="1413"/>
        <end position="1440"/>
    </location>
</feature>
<keyword evidence="3" id="KW-0812">Transmembrane</keyword>
<feature type="transmembrane region" description="Helical" evidence="3">
    <location>
        <begin position="1476"/>
        <end position="1496"/>
    </location>
</feature>
<name>U6MFG2_EIMMA</name>
<dbReference type="InterPro" id="IPR039524">
    <property type="entry name" value="PIGO/GPI13"/>
</dbReference>
<feature type="coiled-coil region" evidence="1">
    <location>
        <begin position="1211"/>
        <end position="1238"/>
    </location>
</feature>
<evidence type="ECO:0000256" key="2">
    <source>
        <dbReference type="SAM" id="MobiDB-lite"/>
    </source>
</evidence>
<accession>U6MFG2</accession>
<dbReference type="Proteomes" id="UP000030763">
    <property type="component" value="Unassembled WGS sequence"/>
</dbReference>
<feature type="transmembrane region" description="Helical" evidence="3">
    <location>
        <begin position="72"/>
        <end position="96"/>
    </location>
</feature>
<feature type="transmembrane region" description="Helical" evidence="3">
    <location>
        <begin position="1374"/>
        <end position="1393"/>
    </location>
</feature>
<feature type="transmembrane region" description="Helical" evidence="3">
    <location>
        <begin position="1133"/>
        <end position="1152"/>
    </location>
</feature>
<feature type="transmembrane region" description="Helical" evidence="3">
    <location>
        <begin position="1102"/>
        <end position="1121"/>
    </location>
</feature>
<dbReference type="EMBL" id="HG722023">
    <property type="protein sequence ID" value="CDJ61189.1"/>
    <property type="molecule type" value="Genomic_DNA"/>
</dbReference>
<feature type="transmembrane region" description="Helical" evidence="3">
    <location>
        <begin position="929"/>
        <end position="953"/>
    </location>
</feature>
<keyword evidence="1" id="KW-0175">Coiled coil</keyword>
<feature type="transmembrane region" description="Helical" evidence="3">
    <location>
        <begin position="1265"/>
        <end position="1287"/>
    </location>
</feature>
<evidence type="ECO:0000256" key="3">
    <source>
        <dbReference type="SAM" id="Phobius"/>
    </source>
</evidence>
<dbReference type="GO" id="GO:0051377">
    <property type="term" value="F:mannose-ethanolamine phosphotransferase activity"/>
    <property type="evidence" value="ECO:0007669"/>
    <property type="project" value="TreeGrafter"/>
</dbReference>
<feature type="transmembrane region" description="Helical" evidence="3">
    <location>
        <begin position="885"/>
        <end position="907"/>
    </location>
</feature>
<feature type="transmembrane region" description="Helical" evidence="3">
    <location>
        <begin position="1032"/>
        <end position="1049"/>
    </location>
</feature>
<keyword evidence="5" id="KW-1185">Reference proteome</keyword>
<feature type="transmembrane region" description="Helical" evidence="3">
    <location>
        <begin position="835"/>
        <end position="859"/>
    </location>
</feature>
<gene>
    <name evidence="4" type="ORF">EMWEY_00009250</name>
</gene>
<evidence type="ECO:0000313" key="4">
    <source>
        <dbReference type="EMBL" id="CDJ61189.1"/>
    </source>
</evidence>
<dbReference type="OMA" id="HHIAAWQ"/>
<evidence type="ECO:0000256" key="1">
    <source>
        <dbReference type="SAM" id="Coils"/>
    </source>
</evidence>
<dbReference type="RefSeq" id="XP_013337839.1">
    <property type="nucleotide sequence ID" value="XM_013482385.1"/>
</dbReference>
<feature type="transmembrane region" description="Helical" evidence="3">
    <location>
        <begin position="1516"/>
        <end position="1537"/>
    </location>
</feature>
<dbReference type="GO" id="GO:0006506">
    <property type="term" value="P:GPI anchor biosynthetic process"/>
    <property type="evidence" value="ECO:0007669"/>
    <property type="project" value="InterPro"/>
</dbReference>
<dbReference type="OrthoDB" id="272139at2759"/>
<organism evidence="4 5">
    <name type="scientific">Eimeria maxima</name>
    <name type="common">Coccidian parasite</name>
    <dbReference type="NCBI Taxonomy" id="5804"/>
    <lineage>
        <taxon>Eukaryota</taxon>
        <taxon>Sar</taxon>
        <taxon>Alveolata</taxon>
        <taxon>Apicomplexa</taxon>
        <taxon>Conoidasida</taxon>
        <taxon>Coccidia</taxon>
        <taxon>Eucoccidiorida</taxon>
        <taxon>Eimeriorina</taxon>
        <taxon>Eimeriidae</taxon>
        <taxon>Eimeria</taxon>
    </lineage>
</organism>
<dbReference type="InterPro" id="IPR017850">
    <property type="entry name" value="Alkaline_phosphatase_core_sf"/>
</dbReference>
<dbReference type="GeneID" id="25334911"/>
<dbReference type="PANTHER" id="PTHR23071:SF1">
    <property type="entry name" value="GPI ETHANOLAMINE PHOSPHATE TRANSFERASE 3"/>
    <property type="match status" value="1"/>
</dbReference>
<dbReference type="SUPFAM" id="SSF53649">
    <property type="entry name" value="Alkaline phosphatase-like"/>
    <property type="match status" value="1"/>
</dbReference>
<feature type="transmembrane region" description="Helical" evidence="3">
    <location>
        <begin position="1191"/>
        <end position="1209"/>
    </location>
</feature>
<reference evidence="4" key="2">
    <citation type="submission" date="2013-10" db="EMBL/GenBank/DDBJ databases">
        <authorList>
            <person name="Aslett M."/>
        </authorList>
    </citation>
    <scope>NUCLEOTIDE SEQUENCE [LARGE SCALE GENOMIC DNA]</scope>
    <source>
        <strain evidence="4">Weybridge</strain>
    </source>
</reference>